<dbReference type="GO" id="GO:0000724">
    <property type="term" value="P:double-strand break repair via homologous recombination"/>
    <property type="evidence" value="ECO:0007669"/>
    <property type="project" value="TreeGrafter"/>
</dbReference>
<evidence type="ECO:0000256" key="9">
    <source>
        <dbReference type="ARBA" id="ARBA00023242"/>
    </source>
</evidence>
<dbReference type="InterPro" id="IPR001650">
    <property type="entry name" value="Helicase_C-like"/>
</dbReference>
<dbReference type="Gene3D" id="3.40.50.300">
    <property type="entry name" value="P-loop containing nucleotide triphosphate hydrolases"/>
    <property type="match status" value="2"/>
</dbReference>
<reference evidence="14" key="1">
    <citation type="submission" date="2017-07" db="EMBL/GenBank/DDBJ databases">
        <title>Taro Niue Genome Assembly and Annotation.</title>
        <authorList>
            <person name="Atibalentja N."/>
            <person name="Keating K."/>
            <person name="Fields C.J."/>
        </authorList>
    </citation>
    <scope>NUCLEOTIDE SEQUENCE</scope>
    <source>
        <strain evidence="14">Niue_2</strain>
        <tissue evidence="14">Leaf</tissue>
    </source>
</reference>
<evidence type="ECO:0000256" key="1">
    <source>
        <dbReference type="ARBA" id="ARBA00004123"/>
    </source>
</evidence>
<evidence type="ECO:0000256" key="10">
    <source>
        <dbReference type="ARBA" id="ARBA00034617"/>
    </source>
</evidence>
<comment type="similarity">
    <text evidence="2 11">Belongs to the helicase family. RecQ subfamily.</text>
</comment>
<dbReference type="AlphaFoldDB" id="A0A843UTW9"/>
<dbReference type="InterPro" id="IPR027417">
    <property type="entry name" value="P-loop_NTPase"/>
</dbReference>
<keyword evidence="5 11" id="KW-0347">Helicase</keyword>
<dbReference type="InterPro" id="IPR002464">
    <property type="entry name" value="DNA/RNA_helicase_DEAH_CS"/>
</dbReference>
<dbReference type="InterPro" id="IPR011545">
    <property type="entry name" value="DEAD/DEAH_box_helicase_dom"/>
</dbReference>
<feature type="domain" description="Helicase C-terminal" evidence="13">
    <location>
        <begin position="582"/>
        <end position="733"/>
    </location>
</feature>
<dbReference type="EC" id="5.6.2.4" evidence="11"/>
<dbReference type="GO" id="GO:0003677">
    <property type="term" value="F:DNA binding"/>
    <property type="evidence" value="ECO:0007669"/>
    <property type="project" value="UniProtKB-KW"/>
</dbReference>
<evidence type="ECO:0000256" key="6">
    <source>
        <dbReference type="ARBA" id="ARBA00022840"/>
    </source>
</evidence>
<keyword evidence="9 11" id="KW-0539">Nucleus</keyword>
<dbReference type="GO" id="GO:0009378">
    <property type="term" value="F:four-way junction helicase activity"/>
    <property type="evidence" value="ECO:0007669"/>
    <property type="project" value="TreeGrafter"/>
</dbReference>
<dbReference type="PROSITE" id="PS51194">
    <property type="entry name" value="HELICASE_CTER"/>
    <property type="match status" value="1"/>
</dbReference>
<comment type="caution">
    <text evidence="14">The sequence shown here is derived from an EMBL/GenBank/DDBJ whole genome shotgun (WGS) entry which is preliminary data.</text>
</comment>
<dbReference type="GO" id="GO:0016787">
    <property type="term" value="F:hydrolase activity"/>
    <property type="evidence" value="ECO:0007669"/>
    <property type="project" value="UniProtKB-KW"/>
</dbReference>
<dbReference type="Pfam" id="PF00270">
    <property type="entry name" value="DEAD"/>
    <property type="match status" value="1"/>
</dbReference>
<evidence type="ECO:0000256" key="5">
    <source>
        <dbReference type="ARBA" id="ARBA00022806"/>
    </source>
</evidence>
<dbReference type="PANTHER" id="PTHR13710">
    <property type="entry name" value="DNA HELICASE RECQ FAMILY MEMBER"/>
    <property type="match status" value="1"/>
</dbReference>
<evidence type="ECO:0000259" key="12">
    <source>
        <dbReference type="PROSITE" id="PS51192"/>
    </source>
</evidence>
<dbReference type="PANTHER" id="PTHR13710:SF153">
    <property type="entry name" value="RECQ-LIKE DNA HELICASE BLM"/>
    <property type="match status" value="1"/>
</dbReference>
<evidence type="ECO:0000313" key="15">
    <source>
        <dbReference type="Proteomes" id="UP000652761"/>
    </source>
</evidence>
<dbReference type="Pfam" id="PF16124">
    <property type="entry name" value="RecQ_Zn_bind"/>
    <property type="match status" value="1"/>
</dbReference>
<name>A0A843UTW9_COLES</name>
<dbReference type="EMBL" id="NMUH01000811">
    <property type="protein sequence ID" value="MQL85144.1"/>
    <property type="molecule type" value="Genomic_DNA"/>
</dbReference>
<dbReference type="FunFam" id="3.40.50.300:FF:003000">
    <property type="entry name" value="ATP-dependent DNA helicase"/>
    <property type="match status" value="1"/>
</dbReference>
<dbReference type="GO" id="GO:0005694">
    <property type="term" value="C:chromosome"/>
    <property type="evidence" value="ECO:0007669"/>
    <property type="project" value="TreeGrafter"/>
</dbReference>
<comment type="catalytic activity">
    <reaction evidence="10 11">
        <text>Couples ATP hydrolysis with the unwinding of duplex DNA by translocating in the 3'-5' direction.</text>
        <dbReference type="EC" id="5.6.2.4"/>
    </reaction>
</comment>
<evidence type="ECO:0000259" key="13">
    <source>
        <dbReference type="PROSITE" id="PS51194"/>
    </source>
</evidence>
<dbReference type="PROSITE" id="PS51192">
    <property type="entry name" value="HELICASE_ATP_BIND_1"/>
    <property type="match status" value="1"/>
</dbReference>
<protein>
    <recommendedName>
        <fullName evidence="11">ATP-dependent DNA helicase</fullName>
        <ecNumber evidence="11">5.6.2.4</ecNumber>
    </recommendedName>
</protein>
<dbReference type="SUPFAM" id="SSF52540">
    <property type="entry name" value="P-loop containing nucleoside triphosphate hydrolases"/>
    <property type="match status" value="1"/>
</dbReference>
<dbReference type="SMART" id="SM00487">
    <property type="entry name" value="DEXDc"/>
    <property type="match status" value="1"/>
</dbReference>
<dbReference type="GO" id="GO:0005524">
    <property type="term" value="F:ATP binding"/>
    <property type="evidence" value="ECO:0007669"/>
    <property type="project" value="UniProtKB-KW"/>
</dbReference>
<dbReference type="Proteomes" id="UP000652761">
    <property type="component" value="Unassembled WGS sequence"/>
</dbReference>
<feature type="domain" description="Helicase ATP-binding" evidence="12">
    <location>
        <begin position="344"/>
        <end position="553"/>
    </location>
</feature>
<dbReference type="GO" id="GO:0005634">
    <property type="term" value="C:nucleus"/>
    <property type="evidence" value="ECO:0007669"/>
    <property type="project" value="UniProtKB-SubCell"/>
</dbReference>
<dbReference type="PROSITE" id="PS00690">
    <property type="entry name" value="DEAH_ATP_HELICASE"/>
    <property type="match status" value="1"/>
</dbReference>
<gene>
    <name evidence="14" type="ORF">Taro_017661</name>
</gene>
<evidence type="ECO:0000256" key="7">
    <source>
        <dbReference type="ARBA" id="ARBA00023125"/>
    </source>
</evidence>
<evidence type="ECO:0000256" key="3">
    <source>
        <dbReference type="ARBA" id="ARBA00022741"/>
    </source>
</evidence>
<evidence type="ECO:0000256" key="11">
    <source>
        <dbReference type="RuleBase" id="RU364117"/>
    </source>
</evidence>
<keyword evidence="15" id="KW-1185">Reference proteome</keyword>
<proteinExistence type="inferred from homology"/>
<dbReference type="GO" id="GO:0043138">
    <property type="term" value="F:3'-5' DNA helicase activity"/>
    <property type="evidence" value="ECO:0007669"/>
    <property type="project" value="UniProtKB-EC"/>
</dbReference>
<evidence type="ECO:0000256" key="8">
    <source>
        <dbReference type="ARBA" id="ARBA00023235"/>
    </source>
</evidence>
<accession>A0A843UTW9</accession>
<dbReference type="InterPro" id="IPR004589">
    <property type="entry name" value="DNA_helicase_ATP-dep_RecQ"/>
</dbReference>
<dbReference type="InterPro" id="IPR032284">
    <property type="entry name" value="RecQ_Zn-bd"/>
</dbReference>
<dbReference type="SMART" id="SM00490">
    <property type="entry name" value="HELICc"/>
    <property type="match status" value="1"/>
</dbReference>
<dbReference type="CDD" id="cd17920">
    <property type="entry name" value="DEXHc_RecQ"/>
    <property type="match status" value="1"/>
</dbReference>
<comment type="subcellular location">
    <subcellularLocation>
        <location evidence="1 11">Nucleus</location>
    </subcellularLocation>
</comment>
<keyword evidence="3 11" id="KW-0547">Nucleotide-binding</keyword>
<dbReference type="NCBIfam" id="TIGR00614">
    <property type="entry name" value="recQ_fam"/>
    <property type="match status" value="1"/>
</dbReference>
<evidence type="ECO:0000313" key="14">
    <source>
        <dbReference type="EMBL" id="MQL85144.1"/>
    </source>
</evidence>
<dbReference type="InterPro" id="IPR014001">
    <property type="entry name" value="Helicase_ATP-bd"/>
</dbReference>
<keyword evidence="4 11" id="KW-0378">Hydrolase</keyword>
<evidence type="ECO:0000256" key="4">
    <source>
        <dbReference type="ARBA" id="ARBA00022801"/>
    </source>
</evidence>
<sequence>MARMRGCRGKGRGYAVARLQRRDWKGCEGSGNAIFTENWRVDMGSRNASNFSLGIGTPGRKHRREGEREIEAERIAGSQVLLAFPSGTCASKRSLRAAMADDLELEKARLLSLASDFGFDEEAATQCLDNLVRLYGEDGKEFITVEHCGDDYLVALADSVADNEDWDDPKAIESEACVAINDILGGGEGMEDMDFGGEACGFRGGGSATLDHSTEDIGDDSDLEILNQMEAGCSRFSGREEGNVSHADSWCAVRQQSSRSTVNLSCLFRDQLLLYVDVGMVCHDRNANTPVSSLSSSRRMRNNASKNEHKTLSYEELQALSDIELANVVIFGNKTFRPLQLDACRAALENRDCFILLPTGGGKSLCYQDLHTCQRIGTGHRVGSLALMLGLLFPPSAWNLQLPATLCPGVTIVVSPLLSLIQDQIITLNLKYGIPATFLSSQQTAAQASAVIRELRKDRPSCKLVYVTPERIAGSSSFLDILQSLRQKGQLARFVIDEAHCVSQWGHDFRPDYRGLGCLKLQFAEIPVMALTATATEAVRKDILQALRIPRALVLQTSFDRPNLKYEVLSKAKDPLKQLGCLIKDHFCNMCGIIYCLSKSECVNVCSYLNDKCKIKTVYYHAGLASRQRVVAQKKWHTGEVKIVCATIAFGMGIDKPDVRFVIHNTLSKAIESYYQESGRAGRDSLPATCVVLYQKKDFSRVVCMLRSGQGFKSESFKTAMSQAKKMQEYCELENDCRRQVLLKHFGQHIDRQRCKNGPSPCDNCQKLSR</sequence>
<dbReference type="CDD" id="cd18794">
    <property type="entry name" value="SF2_C_RecQ"/>
    <property type="match status" value="1"/>
</dbReference>
<evidence type="ECO:0000256" key="2">
    <source>
        <dbReference type="ARBA" id="ARBA00005446"/>
    </source>
</evidence>
<organism evidence="14 15">
    <name type="scientific">Colocasia esculenta</name>
    <name type="common">Wild taro</name>
    <name type="synonym">Arum esculentum</name>
    <dbReference type="NCBI Taxonomy" id="4460"/>
    <lineage>
        <taxon>Eukaryota</taxon>
        <taxon>Viridiplantae</taxon>
        <taxon>Streptophyta</taxon>
        <taxon>Embryophyta</taxon>
        <taxon>Tracheophyta</taxon>
        <taxon>Spermatophyta</taxon>
        <taxon>Magnoliopsida</taxon>
        <taxon>Liliopsida</taxon>
        <taxon>Araceae</taxon>
        <taxon>Aroideae</taxon>
        <taxon>Colocasieae</taxon>
        <taxon>Colocasia</taxon>
    </lineage>
</organism>
<comment type="catalytic activity">
    <reaction evidence="11">
        <text>ATP + H2O = ADP + phosphate + H(+)</text>
        <dbReference type="Rhea" id="RHEA:13065"/>
        <dbReference type="ChEBI" id="CHEBI:15377"/>
        <dbReference type="ChEBI" id="CHEBI:15378"/>
        <dbReference type="ChEBI" id="CHEBI:30616"/>
        <dbReference type="ChEBI" id="CHEBI:43474"/>
        <dbReference type="ChEBI" id="CHEBI:456216"/>
    </reaction>
</comment>
<keyword evidence="6 11" id="KW-0067">ATP-binding</keyword>
<dbReference type="FunFam" id="3.40.50.300:FF:001421">
    <property type="entry name" value="ATP-dependent DNA helicase"/>
    <property type="match status" value="1"/>
</dbReference>
<dbReference type="OrthoDB" id="10261556at2759"/>
<keyword evidence="8" id="KW-0413">Isomerase</keyword>
<keyword evidence="7" id="KW-0238">DNA-binding</keyword>
<dbReference type="Pfam" id="PF00271">
    <property type="entry name" value="Helicase_C"/>
    <property type="match status" value="1"/>
</dbReference>
<dbReference type="GO" id="GO:0005737">
    <property type="term" value="C:cytoplasm"/>
    <property type="evidence" value="ECO:0007669"/>
    <property type="project" value="TreeGrafter"/>
</dbReference>